<sequence>MFAGKVKKPNFSKLRLDFKGIYYIPRIIRSSKLGDAAILKEIIKILKQEKIRTISSLTFNPELTLKKGRYTKTKPNREDEADIKKASITLSRLGKYNFSQGVVVRNRKVVAIEGKGGTEKMLRKCKSKKFKNKGVLVKFPKKKQDLRVDLPTVGLKTLTQCKSAGLKGIVLKSKRNVFLERKKCINFANKNKMFITVK</sequence>
<evidence type="ECO:0008006" key="4">
    <source>
        <dbReference type="Google" id="ProtNLM"/>
    </source>
</evidence>
<name>A0A382C450_9ZZZZ</name>
<feature type="domain" description="LpxI C-terminal" evidence="1">
    <location>
        <begin position="67"/>
        <end position="195"/>
    </location>
</feature>
<dbReference type="Gene3D" id="3.40.50.20">
    <property type="match status" value="1"/>
</dbReference>
<dbReference type="PANTHER" id="PTHR39962:SF1">
    <property type="entry name" value="LPXI FAMILY PROTEIN"/>
    <property type="match status" value="1"/>
</dbReference>
<dbReference type="EMBL" id="UINC01032480">
    <property type="protein sequence ID" value="SVB20207.1"/>
    <property type="molecule type" value="Genomic_DNA"/>
</dbReference>
<dbReference type="PANTHER" id="PTHR39962">
    <property type="entry name" value="BLL4848 PROTEIN"/>
    <property type="match status" value="1"/>
</dbReference>
<accession>A0A382C450</accession>
<proteinExistence type="predicted"/>
<reference evidence="3" key="1">
    <citation type="submission" date="2018-05" db="EMBL/GenBank/DDBJ databases">
        <authorList>
            <person name="Lanie J.A."/>
            <person name="Ng W.-L."/>
            <person name="Kazmierczak K.M."/>
            <person name="Andrzejewski T.M."/>
            <person name="Davidsen T.M."/>
            <person name="Wayne K.J."/>
            <person name="Tettelin H."/>
            <person name="Glass J.I."/>
            <person name="Rusch D."/>
            <person name="Podicherti R."/>
            <person name="Tsui H.-C.T."/>
            <person name="Winkler M.E."/>
        </authorList>
    </citation>
    <scope>NUCLEOTIDE SEQUENCE</scope>
</reference>
<dbReference type="InterPro" id="IPR053174">
    <property type="entry name" value="LpxI"/>
</dbReference>
<dbReference type="InterPro" id="IPR041255">
    <property type="entry name" value="LpxI_N"/>
</dbReference>
<dbReference type="Pfam" id="PF06230">
    <property type="entry name" value="LpxI_C"/>
    <property type="match status" value="1"/>
</dbReference>
<feature type="domain" description="LpxI N-terminal" evidence="2">
    <location>
        <begin position="2"/>
        <end position="63"/>
    </location>
</feature>
<dbReference type="AlphaFoldDB" id="A0A382C450"/>
<dbReference type="Pfam" id="PF17930">
    <property type="entry name" value="LpxI_N"/>
    <property type="match status" value="1"/>
</dbReference>
<dbReference type="InterPro" id="IPR010415">
    <property type="entry name" value="LpxI_C"/>
</dbReference>
<organism evidence="3">
    <name type="scientific">marine metagenome</name>
    <dbReference type="NCBI Taxonomy" id="408172"/>
    <lineage>
        <taxon>unclassified sequences</taxon>
        <taxon>metagenomes</taxon>
        <taxon>ecological metagenomes</taxon>
    </lineage>
</organism>
<evidence type="ECO:0000313" key="3">
    <source>
        <dbReference type="EMBL" id="SVB20207.1"/>
    </source>
</evidence>
<gene>
    <name evidence="3" type="ORF">METZ01_LOCUS173061</name>
</gene>
<protein>
    <recommendedName>
        <fullName evidence="4">LpxI C-terminal domain-containing protein</fullName>
    </recommendedName>
</protein>
<dbReference type="Gene3D" id="3.40.140.80">
    <property type="match status" value="1"/>
</dbReference>
<dbReference type="InterPro" id="IPR043167">
    <property type="entry name" value="LpxI_C_sf"/>
</dbReference>
<evidence type="ECO:0000259" key="2">
    <source>
        <dbReference type="Pfam" id="PF17930"/>
    </source>
</evidence>
<evidence type="ECO:0000259" key="1">
    <source>
        <dbReference type="Pfam" id="PF06230"/>
    </source>
</evidence>